<name>A0A450W873_9GAMM</name>
<organism evidence="2">
    <name type="scientific">Candidatus Kentrum sp. LPFa</name>
    <dbReference type="NCBI Taxonomy" id="2126335"/>
    <lineage>
        <taxon>Bacteria</taxon>
        <taxon>Pseudomonadati</taxon>
        <taxon>Pseudomonadota</taxon>
        <taxon>Gammaproteobacteria</taxon>
        <taxon>Candidatus Kentrum</taxon>
    </lineage>
</organism>
<accession>A0A450W873</accession>
<proteinExistence type="predicted"/>
<dbReference type="EMBL" id="CAADFM010000084">
    <property type="protein sequence ID" value="VFK13227.1"/>
    <property type="molecule type" value="Genomic_DNA"/>
</dbReference>
<sequence length="201" mass="21563">MDEAHISRRLQNLLKDENNSLRVDDAAKIVGCWKALSKHQTIEAKQTPNPDPMRRAIAFCQVIEPNTGKAPKNTRNIHRVRSKQIAGMFEIVVEAYKEHDGEAGVLDCQAEHVDGAMNASQKEARLAWLRAAPPDNTCRILSRATSVASPRASTSPPSTPSSSSARATPRWKSSSPSGASCAAPPARPVAMSSSPSSSPTA</sequence>
<evidence type="ECO:0000256" key="1">
    <source>
        <dbReference type="SAM" id="MobiDB-lite"/>
    </source>
</evidence>
<feature type="region of interest" description="Disordered" evidence="1">
    <location>
        <begin position="144"/>
        <end position="201"/>
    </location>
</feature>
<dbReference type="AlphaFoldDB" id="A0A450W873"/>
<reference evidence="2" key="1">
    <citation type="submission" date="2019-02" db="EMBL/GenBank/DDBJ databases">
        <authorList>
            <person name="Gruber-Vodicka R. H."/>
            <person name="Seah K. B. B."/>
        </authorList>
    </citation>
    <scope>NUCLEOTIDE SEQUENCE</scope>
    <source>
        <strain evidence="2">BECK_S312</strain>
        <strain evidence="3">BECK_S426</strain>
    </source>
</reference>
<protein>
    <submittedName>
        <fullName evidence="2">Uncharacterized protein</fullName>
    </submittedName>
</protein>
<evidence type="ECO:0000313" key="3">
    <source>
        <dbReference type="EMBL" id="VFK24462.1"/>
    </source>
</evidence>
<evidence type="ECO:0000313" key="2">
    <source>
        <dbReference type="EMBL" id="VFK13227.1"/>
    </source>
</evidence>
<gene>
    <name evidence="2" type="ORF">BECKLPF1236A_GA0070988_100843</name>
    <name evidence="3" type="ORF">BECKLPF1236C_GA0070990_1001315</name>
</gene>
<dbReference type="EMBL" id="CAADFP010000013">
    <property type="protein sequence ID" value="VFK24462.1"/>
    <property type="molecule type" value="Genomic_DNA"/>
</dbReference>